<dbReference type="AlphaFoldDB" id="A0A8X6NF64"/>
<proteinExistence type="predicted"/>
<comment type="caution">
    <text evidence="2">The sequence shown here is derived from an EMBL/GenBank/DDBJ whole genome shotgun (WGS) entry which is preliminary data.</text>
</comment>
<reference evidence="2" key="1">
    <citation type="submission" date="2020-08" db="EMBL/GenBank/DDBJ databases">
        <title>Multicomponent nature underlies the extraordinary mechanical properties of spider dragline silk.</title>
        <authorList>
            <person name="Kono N."/>
            <person name="Nakamura H."/>
            <person name="Mori M."/>
            <person name="Yoshida Y."/>
            <person name="Ohtoshi R."/>
            <person name="Malay A.D."/>
            <person name="Moran D.A.P."/>
            <person name="Tomita M."/>
            <person name="Numata K."/>
            <person name="Arakawa K."/>
        </authorList>
    </citation>
    <scope>NUCLEOTIDE SEQUENCE</scope>
</reference>
<evidence type="ECO:0000313" key="2">
    <source>
        <dbReference type="EMBL" id="GFT10283.1"/>
    </source>
</evidence>
<keyword evidence="3" id="KW-1185">Reference proteome</keyword>
<protein>
    <submittedName>
        <fullName evidence="2">Uncharacterized protein</fullName>
    </submittedName>
</protein>
<evidence type="ECO:0000313" key="3">
    <source>
        <dbReference type="Proteomes" id="UP000887013"/>
    </source>
</evidence>
<organism evidence="2 3">
    <name type="scientific">Nephila pilipes</name>
    <name type="common">Giant wood spider</name>
    <name type="synonym">Nephila maculata</name>
    <dbReference type="NCBI Taxonomy" id="299642"/>
    <lineage>
        <taxon>Eukaryota</taxon>
        <taxon>Metazoa</taxon>
        <taxon>Ecdysozoa</taxon>
        <taxon>Arthropoda</taxon>
        <taxon>Chelicerata</taxon>
        <taxon>Arachnida</taxon>
        <taxon>Araneae</taxon>
        <taxon>Araneomorphae</taxon>
        <taxon>Entelegynae</taxon>
        <taxon>Araneoidea</taxon>
        <taxon>Nephilidae</taxon>
        <taxon>Nephila</taxon>
    </lineage>
</organism>
<feature type="compositionally biased region" description="Basic and acidic residues" evidence="1">
    <location>
        <begin position="8"/>
        <end position="23"/>
    </location>
</feature>
<gene>
    <name evidence="2" type="ORF">NPIL_699171</name>
</gene>
<dbReference type="EMBL" id="BMAW01008787">
    <property type="protein sequence ID" value="GFT10283.1"/>
    <property type="molecule type" value="Genomic_DNA"/>
</dbReference>
<name>A0A8X6NF64_NEPPI</name>
<dbReference type="Proteomes" id="UP000887013">
    <property type="component" value="Unassembled WGS sequence"/>
</dbReference>
<sequence length="76" mass="8455">MSWLKTFRQSENKKKEKSNEATHDGFSVSEVSRWHRAGTSLSKLTPSMKPEPVKVAPLQRILASGTTKVSGADRAR</sequence>
<accession>A0A8X6NF64</accession>
<feature type="region of interest" description="Disordered" evidence="1">
    <location>
        <begin position="1"/>
        <end position="32"/>
    </location>
</feature>
<evidence type="ECO:0000256" key="1">
    <source>
        <dbReference type="SAM" id="MobiDB-lite"/>
    </source>
</evidence>